<organism evidence="5">
    <name type="scientific">Arundo donax</name>
    <name type="common">Giant reed</name>
    <name type="synonym">Donax arundinaceus</name>
    <dbReference type="NCBI Taxonomy" id="35708"/>
    <lineage>
        <taxon>Eukaryota</taxon>
        <taxon>Viridiplantae</taxon>
        <taxon>Streptophyta</taxon>
        <taxon>Embryophyta</taxon>
        <taxon>Tracheophyta</taxon>
        <taxon>Spermatophyta</taxon>
        <taxon>Magnoliopsida</taxon>
        <taxon>Liliopsida</taxon>
        <taxon>Poales</taxon>
        <taxon>Poaceae</taxon>
        <taxon>PACMAD clade</taxon>
        <taxon>Arundinoideae</taxon>
        <taxon>Arundineae</taxon>
        <taxon>Arundo</taxon>
    </lineage>
</organism>
<sequence>MSEAGTEPITIKDMQPAVFRALLYFIYTDSLPDMDHLEGDDHSEMIRHLLVAADRYDIERLKLMCQNILCENLRVQTVATTLVLADQHHCDMLNNACIEFITCSNVMDAVAATQGYKSLKRSCPSVVIEALEKASRIRKA</sequence>
<feature type="domain" description="BPM/SPOP BACK" evidence="4">
    <location>
        <begin position="77"/>
        <end position="131"/>
    </location>
</feature>
<comment type="similarity">
    <text evidence="2">Belongs to the Tdpoz family.</text>
</comment>
<evidence type="ECO:0000313" key="5">
    <source>
        <dbReference type="EMBL" id="JAD59200.1"/>
    </source>
</evidence>
<evidence type="ECO:0000259" key="4">
    <source>
        <dbReference type="Pfam" id="PF24570"/>
    </source>
</evidence>
<reference evidence="5" key="1">
    <citation type="submission" date="2014-09" db="EMBL/GenBank/DDBJ databases">
        <authorList>
            <person name="Magalhaes I.L.F."/>
            <person name="Oliveira U."/>
            <person name="Santos F.R."/>
            <person name="Vidigal T.H.D.A."/>
            <person name="Brescovit A.D."/>
            <person name="Santos A.J."/>
        </authorList>
    </citation>
    <scope>NUCLEOTIDE SEQUENCE</scope>
    <source>
        <tissue evidence="5">Shoot tissue taken approximately 20 cm above the soil surface</tissue>
    </source>
</reference>
<comment type="pathway">
    <text evidence="1">Protein modification; protein ubiquitination.</text>
</comment>
<dbReference type="InterPro" id="IPR000210">
    <property type="entry name" value="BTB/POZ_dom"/>
</dbReference>
<dbReference type="InterPro" id="IPR011333">
    <property type="entry name" value="SKP1/BTB/POZ_sf"/>
</dbReference>
<protein>
    <submittedName>
        <fullName evidence="5">Uncharacterized protein</fullName>
    </submittedName>
</protein>
<dbReference type="InterPro" id="IPR045005">
    <property type="entry name" value="BPM1-6"/>
</dbReference>
<proteinExistence type="inferred from homology"/>
<dbReference type="EMBL" id="GBRH01238695">
    <property type="protein sequence ID" value="JAD59200.1"/>
    <property type="molecule type" value="Transcribed_RNA"/>
</dbReference>
<dbReference type="SUPFAM" id="SSF54695">
    <property type="entry name" value="POZ domain"/>
    <property type="match status" value="1"/>
</dbReference>
<dbReference type="AlphaFoldDB" id="A0A0A9BDA2"/>
<dbReference type="Gene3D" id="3.30.710.10">
    <property type="entry name" value="Potassium Channel Kv1.1, Chain A"/>
    <property type="match status" value="1"/>
</dbReference>
<dbReference type="Pfam" id="PF24570">
    <property type="entry name" value="BACK_BPM_SPOP"/>
    <property type="match status" value="1"/>
</dbReference>
<evidence type="ECO:0000256" key="1">
    <source>
        <dbReference type="ARBA" id="ARBA00004906"/>
    </source>
</evidence>
<dbReference type="Gene3D" id="1.25.40.420">
    <property type="match status" value="1"/>
</dbReference>
<reference evidence="5" key="2">
    <citation type="journal article" date="2015" name="Data Brief">
        <title>Shoot transcriptome of the giant reed, Arundo donax.</title>
        <authorList>
            <person name="Barrero R.A."/>
            <person name="Guerrero F.D."/>
            <person name="Moolhuijzen P."/>
            <person name="Goolsby J.A."/>
            <person name="Tidwell J."/>
            <person name="Bellgard S.E."/>
            <person name="Bellgard M.I."/>
        </authorList>
    </citation>
    <scope>NUCLEOTIDE SEQUENCE</scope>
    <source>
        <tissue evidence="5">Shoot tissue taken approximately 20 cm above the soil surface</tissue>
    </source>
</reference>
<evidence type="ECO:0000259" key="3">
    <source>
        <dbReference type="Pfam" id="PF00651"/>
    </source>
</evidence>
<dbReference type="InterPro" id="IPR056423">
    <property type="entry name" value="BACK_BPM_SPOP"/>
</dbReference>
<dbReference type="PANTHER" id="PTHR26379:SF438">
    <property type="entry name" value="OS08G0128700 PROTEIN"/>
    <property type="match status" value="1"/>
</dbReference>
<dbReference type="GO" id="GO:0016567">
    <property type="term" value="P:protein ubiquitination"/>
    <property type="evidence" value="ECO:0007669"/>
    <property type="project" value="InterPro"/>
</dbReference>
<dbReference type="PANTHER" id="PTHR26379">
    <property type="entry name" value="BTB/POZ AND MATH DOMAIN-CONTAINING PROTEIN 1"/>
    <property type="match status" value="1"/>
</dbReference>
<dbReference type="Pfam" id="PF00651">
    <property type="entry name" value="BTB"/>
    <property type="match status" value="1"/>
</dbReference>
<feature type="domain" description="BTB" evidence="3">
    <location>
        <begin position="5"/>
        <end position="72"/>
    </location>
</feature>
<name>A0A0A9BDA2_ARUDO</name>
<accession>A0A0A9BDA2</accession>
<evidence type="ECO:0000256" key="2">
    <source>
        <dbReference type="ARBA" id="ARBA00010846"/>
    </source>
</evidence>